<proteinExistence type="predicted"/>
<sequence length="303" mass="34575">MTKPKVGMVGLGAIAQKAYLPILTNETDWDFVGAFSPSKDKRTKLCKQYRIQDYSSLSALASSCDAVFVHSSTSSHYEVISELLSKGKDIYVDKPLASTINDAEKLVKQSNKLGRKLMVGFNRRFAPMYIEAKQMANHLEWGSMEKHRSNKIGPYSYDFTMLDDYIHVVDTIRWLAGEEKLKLAYSNMKVNKDNQLQHAQHIFESDNRTMFQTAMHRNAGSNLEQLELYAEGVTIRIKNMHTVEIEKNNRKTIQTPPSWDSVLKQRGFEGAVYHFIQCLNNDENPKIDGLEALRTQMAVTELI</sequence>
<dbReference type="EMBL" id="RBZP01000001">
    <property type="protein sequence ID" value="RKQ37962.1"/>
    <property type="molecule type" value="Genomic_DNA"/>
</dbReference>
<dbReference type="InterPro" id="IPR048477">
    <property type="entry name" value="YceM-like_C"/>
</dbReference>
<feature type="domain" description="YceM-like C-terminal" evidence="2">
    <location>
        <begin position="127"/>
        <end position="248"/>
    </location>
</feature>
<dbReference type="Proteomes" id="UP000269301">
    <property type="component" value="Unassembled WGS sequence"/>
</dbReference>
<protein>
    <submittedName>
        <fullName evidence="3">Gfo/Idh/MocA family oxidoreductase</fullName>
    </submittedName>
</protein>
<evidence type="ECO:0000259" key="1">
    <source>
        <dbReference type="Pfam" id="PF01408"/>
    </source>
</evidence>
<gene>
    <name evidence="3" type="ORF">D8M06_03965</name>
</gene>
<dbReference type="SUPFAM" id="SSF51735">
    <property type="entry name" value="NAD(P)-binding Rossmann-fold domains"/>
    <property type="match status" value="1"/>
</dbReference>
<evidence type="ECO:0000313" key="4">
    <source>
        <dbReference type="Proteomes" id="UP000269301"/>
    </source>
</evidence>
<dbReference type="InterPro" id="IPR000683">
    <property type="entry name" value="Gfo/Idh/MocA-like_OxRdtase_N"/>
</dbReference>
<feature type="domain" description="Gfo/Idh/MocA-like oxidoreductase N-terminal" evidence="1">
    <location>
        <begin position="5"/>
        <end position="121"/>
    </location>
</feature>
<dbReference type="InterPro" id="IPR036291">
    <property type="entry name" value="NAD(P)-bd_dom_sf"/>
</dbReference>
<dbReference type="SUPFAM" id="SSF55347">
    <property type="entry name" value="Glyceraldehyde-3-phosphate dehydrogenase-like, C-terminal domain"/>
    <property type="match status" value="1"/>
</dbReference>
<organism evidence="3 4">
    <name type="scientific">Oceanobacillus halophilus</name>
    <dbReference type="NCBI Taxonomy" id="930130"/>
    <lineage>
        <taxon>Bacteria</taxon>
        <taxon>Bacillati</taxon>
        <taxon>Bacillota</taxon>
        <taxon>Bacilli</taxon>
        <taxon>Bacillales</taxon>
        <taxon>Bacillaceae</taxon>
        <taxon>Oceanobacillus</taxon>
    </lineage>
</organism>
<dbReference type="Gene3D" id="3.40.50.720">
    <property type="entry name" value="NAD(P)-binding Rossmann-like Domain"/>
    <property type="match status" value="1"/>
</dbReference>
<comment type="caution">
    <text evidence="3">The sequence shown here is derived from an EMBL/GenBank/DDBJ whole genome shotgun (WGS) entry which is preliminary data.</text>
</comment>
<reference evidence="3 4" key="1">
    <citation type="journal article" date="2016" name="Int. J. Syst. Evol. Microbiol.">
        <title>Oceanobacillus halophilus sp. nov., a novel moderately halophilic bacterium from a hypersaline lake.</title>
        <authorList>
            <person name="Amoozegar M.A."/>
            <person name="Bagheri M."/>
            <person name="Makhdoumi A."/>
            <person name="Nikou M.M."/>
            <person name="Fazeli S.A.S."/>
            <person name="Schumann P."/>
            <person name="Sproer C."/>
            <person name="Sanchez-Porro C."/>
            <person name="Ventosa A."/>
        </authorList>
    </citation>
    <scope>NUCLEOTIDE SEQUENCE [LARGE SCALE GENOMIC DNA]</scope>
    <source>
        <strain evidence="3 4">DSM 23996</strain>
    </source>
</reference>
<dbReference type="OrthoDB" id="9815825at2"/>
<dbReference type="PANTHER" id="PTHR43708:SF4">
    <property type="entry name" value="OXIDOREDUCTASE YCEM-RELATED"/>
    <property type="match status" value="1"/>
</dbReference>
<evidence type="ECO:0000313" key="3">
    <source>
        <dbReference type="EMBL" id="RKQ37962.1"/>
    </source>
</evidence>
<dbReference type="RefSeq" id="WP_121203034.1">
    <property type="nucleotide sequence ID" value="NZ_RBZP01000001.1"/>
</dbReference>
<name>A0A495ADN2_9BACI</name>
<keyword evidence="4" id="KW-1185">Reference proteome</keyword>
<dbReference type="Pfam" id="PF01408">
    <property type="entry name" value="GFO_IDH_MocA"/>
    <property type="match status" value="1"/>
</dbReference>
<dbReference type="Pfam" id="PF21378">
    <property type="entry name" value="YceM-like_C"/>
    <property type="match status" value="1"/>
</dbReference>
<dbReference type="AlphaFoldDB" id="A0A495ADN2"/>
<dbReference type="InterPro" id="IPR051317">
    <property type="entry name" value="Gfo/Idh/MocA_oxidoreduct"/>
</dbReference>
<dbReference type="GO" id="GO:0000166">
    <property type="term" value="F:nucleotide binding"/>
    <property type="evidence" value="ECO:0007669"/>
    <property type="project" value="InterPro"/>
</dbReference>
<dbReference type="PANTHER" id="PTHR43708">
    <property type="entry name" value="CONSERVED EXPRESSED OXIDOREDUCTASE (EUROFUNG)"/>
    <property type="match status" value="1"/>
</dbReference>
<evidence type="ECO:0000259" key="2">
    <source>
        <dbReference type="Pfam" id="PF21378"/>
    </source>
</evidence>
<dbReference type="Gene3D" id="3.30.360.10">
    <property type="entry name" value="Dihydrodipicolinate Reductase, domain 2"/>
    <property type="match status" value="1"/>
</dbReference>
<accession>A0A495ADN2</accession>